<gene>
    <name evidence="8" type="ORF">SODALDRAFT_327677</name>
</gene>
<comment type="similarity">
    <text evidence="2">Belongs to the ORC6 family.</text>
</comment>
<evidence type="ECO:0000256" key="5">
    <source>
        <dbReference type="ARBA" id="ARBA00023242"/>
    </source>
</evidence>
<reference evidence="8 9" key="1">
    <citation type="journal article" date="2018" name="Mol. Ecol.">
        <title>The obligate alkalophilic soda-lake fungus Sodiomyces alkalinus has shifted to a protein diet.</title>
        <authorList>
            <person name="Grum-Grzhimaylo A.A."/>
            <person name="Falkoski D.L."/>
            <person name="van den Heuvel J."/>
            <person name="Valero-Jimenez C.A."/>
            <person name="Min B."/>
            <person name="Choi I.G."/>
            <person name="Lipzen A."/>
            <person name="Daum C.G."/>
            <person name="Aanen D.K."/>
            <person name="Tsang A."/>
            <person name="Henrissat B."/>
            <person name="Bilanenko E.N."/>
            <person name="de Vries R.P."/>
            <person name="van Kan J.A.L."/>
            <person name="Grigoriev I.V."/>
            <person name="Debets A.J.M."/>
        </authorList>
    </citation>
    <scope>NUCLEOTIDE SEQUENCE [LARGE SCALE GENOMIC DNA]</scope>
    <source>
        <strain evidence="8 9">F11</strain>
    </source>
</reference>
<dbReference type="Proteomes" id="UP000272025">
    <property type="component" value="Unassembled WGS sequence"/>
</dbReference>
<dbReference type="Pfam" id="PF05460">
    <property type="entry name" value="ORC6"/>
    <property type="match status" value="1"/>
</dbReference>
<accession>A0A3N2Q9N9</accession>
<evidence type="ECO:0000256" key="3">
    <source>
        <dbReference type="ARBA" id="ARBA00022705"/>
    </source>
</evidence>
<proteinExistence type="inferred from homology"/>
<dbReference type="RefSeq" id="XP_028471290.1">
    <property type="nucleotide sequence ID" value="XM_028610494.1"/>
</dbReference>
<dbReference type="GeneID" id="39578972"/>
<keyword evidence="4" id="KW-0238">DNA-binding</keyword>
<name>A0A3N2Q9N9_SODAK</name>
<dbReference type="OrthoDB" id="5367324at2759"/>
<organism evidence="8 9">
    <name type="scientific">Sodiomyces alkalinus (strain CBS 110278 / VKM F-3762 / F11)</name>
    <name type="common">Alkaliphilic filamentous fungus</name>
    <dbReference type="NCBI Taxonomy" id="1314773"/>
    <lineage>
        <taxon>Eukaryota</taxon>
        <taxon>Fungi</taxon>
        <taxon>Dikarya</taxon>
        <taxon>Ascomycota</taxon>
        <taxon>Pezizomycotina</taxon>
        <taxon>Sordariomycetes</taxon>
        <taxon>Hypocreomycetidae</taxon>
        <taxon>Glomerellales</taxon>
        <taxon>Plectosphaerellaceae</taxon>
        <taxon>Sodiomyces</taxon>
    </lineage>
</organism>
<dbReference type="EMBL" id="ML119051">
    <property type="protein sequence ID" value="ROT43484.1"/>
    <property type="molecule type" value="Genomic_DNA"/>
</dbReference>
<dbReference type="InterPro" id="IPR008721">
    <property type="entry name" value="ORC6_cyclin_first"/>
</dbReference>
<evidence type="ECO:0000256" key="1">
    <source>
        <dbReference type="ARBA" id="ARBA00004123"/>
    </source>
</evidence>
<dbReference type="GO" id="GO:0005664">
    <property type="term" value="C:nuclear origin of replication recognition complex"/>
    <property type="evidence" value="ECO:0007669"/>
    <property type="project" value="InterPro"/>
</dbReference>
<dbReference type="AlphaFoldDB" id="A0A3N2Q9N9"/>
<dbReference type="STRING" id="1314773.A0A3N2Q9N9"/>
<keyword evidence="3" id="KW-0235">DNA replication</keyword>
<feature type="region of interest" description="Disordered" evidence="6">
    <location>
        <begin position="318"/>
        <end position="337"/>
    </location>
</feature>
<evidence type="ECO:0000256" key="6">
    <source>
        <dbReference type="SAM" id="MobiDB-lite"/>
    </source>
</evidence>
<dbReference type="GO" id="GO:0006260">
    <property type="term" value="P:DNA replication"/>
    <property type="evidence" value="ECO:0007669"/>
    <property type="project" value="UniProtKB-KW"/>
</dbReference>
<evidence type="ECO:0000313" key="9">
    <source>
        <dbReference type="Proteomes" id="UP000272025"/>
    </source>
</evidence>
<feature type="region of interest" description="Disordered" evidence="6">
    <location>
        <begin position="93"/>
        <end position="151"/>
    </location>
</feature>
<comment type="subcellular location">
    <subcellularLocation>
        <location evidence="1">Nucleus</location>
    </subcellularLocation>
</comment>
<feature type="domain" description="ORC6 first cyclin-like" evidence="7">
    <location>
        <begin position="10"/>
        <end position="93"/>
    </location>
</feature>
<evidence type="ECO:0000259" key="7">
    <source>
        <dbReference type="Pfam" id="PF05460"/>
    </source>
</evidence>
<dbReference type="GO" id="GO:0003677">
    <property type="term" value="F:DNA binding"/>
    <property type="evidence" value="ECO:0007669"/>
    <property type="project" value="UniProtKB-KW"/>
</dbReference>
<evidence type="ECO:0000313" key="8">
    <source>
        <dbReference type="EMBL" id="ROT43484.1"/>
    </source>
</evidence>
<evidence type="ECO:0000256" key="2">
    <source>
        <dbReference type="ARBA" id="ARBA00010840"/>
    </source>
</evidence>
<keyword evidence="5" id="KW-0539">Nucleus</keyword>
<keyword evidence="9" id="KW-1185">Reference proteome</keyword>
<evidence type="ECO:0000256" key="4">
    <source>
        <dbReference type="ARBA" id="ARBA00023125"/>
    </source>
</evidence>
<sequence length="393" mass="43797">MSRSIEPILLSLMPTHSSALPPPVVELAGSLLAQSRLRASTLKTEEEVARLYACCHIACERLKISLNLPPIEPRPPIPPRIYKRLYAHLDNILPATGGPRTPGKNGTPRSRLRDTRDSGRPLPSRPTPGKDQSLAMFRSAPDTPSKSTGKAVPLTVPLTEGSGLHPWLQPTIRFICRETGYVRFAPNILAGVESIVAPGGRRTRDEWVLGNLTALCGVLYFLVTQQVLKIRTGQEINRDTYVPARKEVLGLMAKAREQQLPMATQKGLSDEDAWEGWHTLKARDFDAAAEEITTRGCLEDDWFRCLGEVIAAADRIDDDDNSRREKRSGLGGQEGGMSAVKVTVRRADTMFQDRYDFLSEQKRIEYRIWKEGITGRIRQLEKDAAPRPMDVDT</sequence>
<protein>
    <recommendedName>
        <fullName evidence="7">ORC6 first cyclin-like domain-containing protein</fullName>
    </recommendedName>
</protein>